<dbReference type="PANTHER" id="PTHR31493:SF1">
    <property type="entry name" value="PROTEIN C19ORF12"/>
    <property type="match status" value="1"/>
</dbReference>
<gene>
    <name evidence="2" type="primary">C19orf12</name>
</gene>
<dbReference type="InParanoid" id="A0A671X7Z8"/>
<dbReference type="Proteomes" id="UP000472265">
    <property type="component" value="Chromosome 4"/>
</dbReference>
<evidence type="ECO:0000256" key="1">
    <source>
        <dbReference type="ARBA" id="ARBA00029457"/>
    </source>
</evidence>
<sequence length="133" mass="14379">MAQRVNDVIHLCCEIADQPEFKNTWKNIAKGMTITAAAAGAGGLLLGPPGFFVCGAAGGLLSWYMTSGQFKPLPQILMELPQAEKQKLYDDVVVVLDNLAWTDAAQLIAVVMSNAGIQEKVTDVLQNYIKKNI</sequence>
<dbReference type="AlphaFoldDB" id="A0A671X7Z8"/>
<reference evidence="2" key="1">
    <citation type="submission" date="2021-04" db="EMBL/GenBank/DDBJ databases">
        <authorList>
            <consortium name="Wellcome Sanger Institute Data Sharing"/>
        </authorList>
    </citation>
    <scope>NUCLEOTIDE SEQUENCE [LARGE SCALE GENOMIC DNA]</scope>
</reference>
<organism evidence="2 3">
    <name type="scientific">Sparus aurata</name>
    <name type="common">Gilthead sea bream</name>
    <dbReference type="NCBI Taxonomy" id="8175"/>
    <lineage>
        <taxon>Eukaryota</taxon>
        <taxon>Metazoa</taxon>
        <taxon>Chordata</taxon>
        <taxon>Craniata</taxon>
        <taxon>Vertebrata</taxon>
        <taxon>Euteleostomi</taxon>
        <taxon>Actinopterygii</taxon>
        <taxon>Neopterygii</taxon>
        <taxon>Teleostei</taxon>
        <taxon>Neoteleostei</taxon>
        <taxon>Acanthomorphata</taxon>
        <taxon>Eupercaria</taxon>
        <taxon>Spariformes</taxon>
        <taxon>Sparidae</taxon>
        <taxon>Sparus</taxon>
    </lineage>
</organism>
<reference evidence="2" key="3">
    <citation type="submission" date="2025-09" db="UniProtKB">
        <authorList>
            <consortium name="Ensembl"/>
        </authorList>
    </citation>
    <scope>IDENTIFICATION</scope>
</reference>
<protein>
    <submittedName>
        <fullName evidence="2">Chromosome 19 open reading frame 12</fullName>
    </submittedName>
</protein>
<dbReference type="GeneTree" id="ENSGT00390000009077"/>
<dbReference type="PANTHER" id="PTHR31493">
    <property type="entry name" value="NAZO FAMILY MEMBER"/>
    <property type="match status" value="1"/>
</dbReference>
<evidence type="ECO:0000313" key="2">
    <source>
        <dbReference type="Ensembl" id="ENSSAUP00010047269.1"/>
    </source>
</evidence>
<dbReference type="Pfam" id="PF20721">
    <property type="entry name" value="C19orf12"/>
    <property type="match status" value="1"/>
</dbReference>
<dbReference type="InterPro" id="IPR033369">
    <property type="entry name" value="C19orf12"/>
</dbReference>
<accession>A0A671X7Z8</accession>
<proteinExistence type="inferred from homology"/>
<dbReference type="Ensembl" id="ENSSAUT00010049685.1">
    <property type="protein sequence ID" value="ENSSAUP00010047269.1"/>
    <property type="gene ID" value="ENSSAUG00010019677.1"/>
</dbReference>
<reference evidence="2" key="2">
    <citation type="submission" date="2025-08" db="UniProtKB">
        <authorList>
            <consortium name="Ensembl"/>
        </authorList>
    </citation>
    <scope>IDENTIFICATION</scope>
</reference>
<dbReference type="OrthoDB" id="5976774at2759"/>
<keyword evidence="3" id="KW-1185">Reference proteome</keyword>
<comment type="similarity">
    <text evidence="1">Belongs to the C19orf12 family.</text>
</comment>
<name>A0A671X7Z8_SPAAU</name>
<evidence type="ECO:0000313" key="3">
    <source>
        <dbReference type="Proteomes" id="UP000472265"/>
    </source>
</evidence>
<dbReference type="OMA" id="TTIREMK"/>